<evidence type="ECO:0000256" key="1">
    <source>
        <dbReference type="ARBA" id="ARBA00004138"/>
    </source>
</evidence>
<dbReference type="PANTHER" id="PTHR13191:SF0">
    <property type="entry name" value="RIBOSOMAL RNA-PROCESSING PROTEIN 7 HOMOLOG A-RELATED"/>
    <property type="match status" value="1"/>
</dbReference>
<dbReference type="Proteomes" id="UP000472272">
    <property type="component" value="Chromosome 10"/>
</dbReference>
<dbReference type="InterPro" id="IPR034890">
    <property type="entry name" value="Rrp7A_RRM"/>
</dbReference>
<dbReference type="GO" id="GO:0005654">
    <property type="term" value="C:nucleoplasm"/>
    <property type="evidence" value="ECO:0007669"/>
    <property type="project" value="Ensembl"/>
</dbReference>
<dbReference type="SMART" id="SM00360">
    <property type="entry name" value="RRM"/>
    <property type="match status" value="1"/>
</dbReference>
<evidence type="ECO:0000256" key="12">
    <source>
        <dbReference type="ARBA" id="ARBA00062032"/>
    </source>
</evidence>
<keyword evidence="8" id="KW-0206">Cytoskeleton</keyword>
<dbReference type="FunFam" id="3.30.70.330:FF:000512">
    <property type="entry name" value="Ribosomal RNA-processing 7 homolog A"/>
    <property type="match status" value="1"/>
</dbReference>
<keyword evidence="5" id="KW-0963">Cytoplasm</keyword>
<evidence type="ECO:0000256" key="10">
    <source>
        <dbReference type="ARBA" id="ARBA00023273"/>
    </source>
</evidence>
<accession>A0A670K5X6</accession>
<keyword evidence="6" id="KW-0597">Phosphoprotein</keyword>
<dbReference type="GO" id="GO:0005929">
    <property type="term" value="C:cilium"/>
    <property type="evidence" value="ECO:0007669"/>
    <property type="project" value="UniProtKB-SubCell"/>
</dbReference>
<dbReference type="InterPro" id="IPR012677">
    <property type="entry name" value="Nucleotide-bd_a/b_plait_sf"/>
</dbReference>
<dbReference type="Gene3D" id="3.30.70.330">
    <property type="match status" value="1"/>
</dbReference>
<dbReference type="InterPro" id="IPR040446">
    <property type="entry name" value="RRP7"/>
</dbReference>
<dbReference type="CDD" id="cd12951">
    <property type="entry name" value="RRP7_Rrp7A"/>
    <property type="match status" value="1"/>
</dbReference>
<protein>
    <recommendedName>
        <fullName evidence="13">Ribosomal RNA-processing protein 7 homolog A</fullName>
    </recommendedName>
</protein>
<feature type="domain" description="RRM" evidence="15">
    <location>
        <begin position="118"/>
        <end position="211"/>
    </location>
</feature>
<dbReference type="Pfam" id="PF12923">
    <property type="entry name" value="RRP7"/>
    <property type="match status" value="1"/>
</dbReference>
<dbReference type="GO" id="GO:0005813">
    <property type="term" value="C:centrosome"/>
    <property type="evidence" value="ECO:0007669"/>
    <property type="project" value="UniProtKB-SubCell"/>
</dbReference>
<evidence type="ECO:0000313" key="16">
    <source>
        <dbReference type="Ensembl" id="ENSPMRP00000031039.1"/>
    </source>
</evidence>
<dbReference type="GO" id="GO:0061523">
    <property type="term" value="P:cilium disassembly"/>
    <property type="evidence" value="ECO:0007669"/>
    <property type="project" value="Ensembl"/>
</dbReference>
<evidence type="ECO:0000256" key="3">
    <source>
        <dbReference type="ARBA" id="ARBA00004604"/>
    </source>
</evidence>
<comment type="subcellular location">
    <subcellularLocation>
        <location evidence="1">Cell projection</location>
        <location evidence="1">Cilium</location>
    </subcellularLocation>
    <subcellularLocation>
        <location evidence="2">Cytoplasm</location>
        <location evidence="2">Cytoskeleton</location>
        <location evidence="2">Microtubule organizing center</location>
        <location evidence="2">Centrosome</location>
    </subcellularLocation>
    <subcellularLocation>
        <location evidence="3">Nucleus</location>
        <location evidence="3">Nucleolus</location>
    </subcellularLocation>
</comment>
<evidence type="ECO:0000259" key="15">
    <source>
        <dbReference type="SMART" id="SM00360"/>
    </source>
</evidence>
<dbReference type="InterPro" id="IPR035979">
    <property type="entry name" value="RBD_domain_sf"/>
</dbReference>
<evidence type="ECO:0000256" key="13">
    <source>
        <dbReference type="ARBA" id="ARBA00071540"/>
    </source>
</evidence>
<name>A0A670K5X6_PODMU</name>
<dbReference type="GeneTree" id="ENSGT00390000018482"/>
<evidence type="ECO:0000313" key="17">
    <source>
        <dbReference type="Proteomes" id="UP000472272"/>
    </source>
</evidence>
<keyword evidence="7" id="KW-0694">RNA-binding</keyword>
<reference evidence="16 17" key="1">
    <citation type="journal article" date="2019" name="Proc. Natl. Acad. Sci. U.S.A.">
        <title>Regulatory changes in pterin and carotenoid genes underlie balanced color polymorphisms in the wall lizard.</title>
        <authorList>
            <person name="Andrade P."/>
            <person name="Pinho C."/>
            <person name="Perez I de Lanuza G."/>
            <person name="Afonso S."/>
            <person name="Brejcha J."/>
            <person name="Rubin C.J."/>
            <person name="Wallerman O."/>
            <person name="Pereira P."/>
            <person name="Sabatino S.J."/>
            <person name="Bellati A."/>
            <person name="Pellitteri-Rosa D."/>
            <person name="Bosakova Z."/>
            <person name="Bunikis I."/>
            <person name="Carretero M.A."/>
            <person name="Feiner N."/>
            <person name="Marsik P."/>
            <person name="Pauperio F."/>
            <person name="Salvi D."/>
            <person name="Soler L."/>
            <person name="While G.M."/>
            <person name="Uller T."/>
            <person name="Font E."/>
            <person name="Andersson L."/>
            <person name="Carneiro M."/>
        </authorList>
    </citation>
    <scope>NUCLEOTIDE SEQUENCE</scope>
</reference>
<dbReference type="GO" id="GO:0005737">
    <property type="term" value="C:cytoplasm"/>
    <property type="evidence" value="ECO:0007669"/>
    <property type="project" value="Ensembl"/>
</dbReference>
<dbReference type="Pfam" id="PF17799">
    <property type="entry name" value="RRM_Rrp7"/>
    <property type="match status" value="1"/>
</dbReference>
<feature type="coiled-coil region" evidence="14">
    <location>
        <begin position="307"/>
        <end position="334"/>
    </location>
</feature>
<comment type="subunit">
    <text evidence="12">Part of the small subunit (SSU) processome, composed of more than 70 proteins and the RNA chaperone small nucleolar RNA (snoRNA) U3. Interacts with NOL6; required for NOL6 localization to nucleolus.</text>
</comment>
<dbReference type="GO" id="GO:0006364">
    <property type="term" value="P:rRNA processing"/>
    <property type="evidence" value="ECO:0007669"/>
    <property type="project" value="Ensembl"/>
</dbReference>
<comment type="function">
    <text evidence="11">Nucleolar protein that is involved in ribosomal RNA (rRNA) processing. Also plays a role in primary cilia resorption, and cell cycle progression in neurogenesis and neocortex development. Part of the small subunit (SSU) processome, first precursor of the small eukaryotic ribosomal subunit. During the assembly of the SSU processome in the nucleolus, many ribosome biogenesis factors, an RNA chaperone and ribosomal proteins associate with the nascent pre-rRNA and work in concert to generate RNA folding, modifications, rearrangements and cleavage as well as targeted degradation of pre-ribosomal RNA by the RNA exosome.</text>
</comment>
<dbReference type="GO" id="GO:0034456">
    <property type="term" value="C:UTP-C complex"/>
    <property type="evidence" value="ECO:0007669"/>
    <property type="project" value="TreeGrafter"/>
</dbReference>
<evidence type="ECO:0000256" key="8">
    <source>
        <dbReference type="ARBA" id="ARBA00023212"/>
    </source>
</evidence>
<dbReference type="GO" id="GO:1902570">
    <property type="term" value="P:protein localization to nucleolus"/>
    <property type="evidence" value="ECO:0007669"/>
    <property type="project" value="Ensembl"/>
</dbReference>
<evidence type="ECO:0000256" key="4">
    <source>
        <dbReference type="ARBA" id="ARBA00006110"/>
    </source>
</evidence>
<sequence length="340" mass="38467">MRVSRRREAGSPAQRFLRGRGRVTRGVGSSPFKVPARLFSGSAGHLPSLPGLALGAAGLPAAPRAAAALPSVIIICSTIFLLAIPVKFSEEHHFPHYLYVKEHKVREDTDVKRPQNRTLFVLNVPPYCTKECLSRLFSSCGSVRSVEMCDKPSLGEKKEMPKTKFFNTEALQGFKVAYVVFKNPAGVQAAKSLSTKDPLVISSQRHPVQMGIHKWIARYAASVVDPAELKTEVDAFMQAYDKKVAKEEAKAEKEDGIPDEEGWVKVTRKGRRPGLPRTEAANLRALEREKRKRARKELLNFYAWQHRETKREHIAQLRRKFEEDKQKIALLRAQRKFRPY</sequence>
<evidence type="ECO:0000256" key="9">
    <source>
        <dbReference type="ARBA" id="ARBA00023242"/>
    </source>
</evidence>
<evidence type="ECO:0000256" key="5">
    <source>
        <dbReference type="ARBA" id="ARBA00022490"/>
    </source>
</evidence>
<dbReference type="InterPro" id="IPR000504">
    <property type="entry name" value="RRM_dom"/>
</dbReference>
<keyword evidence="10" id="KW-0966">Cell projection</keyword>
<dbReference type="PANTHER" id="PTHR13191">
    <property type="entry name" value="RIBOSOMAL RNA PROCESSING PROTEIN 7-RELATED"/>
    <property type="match status" value="1"/>
</dbReference>
<gene>
    <name evidence="16" type="primary">RRP7A</name>
</gene>
<dbReference type="OMA" id="GIHKWIA"/>
<dbReference type="InterPro" id="IPR024326">
    <property type="entry name" value="RRP7_C"/>
</dbReference>
<dbReference type="AlphaFoldDB" id="A0A670K5X6"/>
<dbReference type="GO" id="GO:0000028">
    <property type="term" value="P:ribosomal small subunit assembly"/>
    <property type="evidence" value="ECO:0007669"/>
    <property type="project" value="TreeGrafter"/>
</dbReference>
<keyword evidence="14" id="KW-0175">Coiled coil</keyword>
<comment type="similarity">
    <text evidence="4">Belongs to the RRP7 family.</text>
</comment>
<evidence type="ECO:0000256" key="11">
    <source>
        <dbReference type="ARBA" id="ARBA00054533"/>
    </source>
</evidence>
<dbReference type="GO" id="GO:0030054">
    <property type="term" value="C:cell junction"/>
    <property type="evidence" value="ECO:0007669"/>
    <property type="project" value="Ensembl"/>
</dbReference>
<keyword evidence="9" id="KW-0539">Nucleus</keyword>
<dbReference type="SUPFAM" id="SSF54928">
    <property type="entry name" value="RNA-binding domain, RBD"/>
    <property type="match status" value="1"/>
</dbReference>
<evidence type="ECO:0000256" key="2">
    <source>
        <dbReference type="ARBA" id="ARBA00004300"/>
    </source>
</evidence>
<dbReference type="CDD" id="cd12294">
    <property type="entry name" value="RRM_Rrp7A"/>
    <property type="match status" value="1"/>
</dbReference>
<dbReference type="Ensembl" id="ENSPMRT00000032925.1">
    <property type="protein sequence ID" value="ENSPMRP00000031039.1"/>
    <property type="gene ID" value="ENSPMRG00000020106.1"/>
</dbReference>
<dbReference type="GO" id="GO:0032040">
    <property type="term" value="C:small-subunit processome"/>
    <property type="evidence" value="ECO:0007669"/>
    <property type="project" value="Ensembl"/>
</dbReference>
<dbReference type="Gene3D" id="6.10.250.1770">
    <property type="match status" value="1"/>
</dbReference>
<dbReference type="GO" id="GO:0032545">
    <property type="term" value="C:CURI complex"/>
    <property type="evidence" value="ECO:0007669"/>
    <property type="project" value="TreeGrafter"/>
</dbReference>
<reference evidence="16" key="3">
    <citation type="submission" date="2025-09" db="UniProtKB">
        <authorList>
            <consortium name="Ensembl"/>
        </authorList>
    </citation>
    <scope>IDENTIFICATION</scope>
</reference>
<evidence type="ECO:0000256" key="7">
    <source>
        <dbReference type="ARBA" id="ARBA00022884"/>
    </source>
</evidence>
<organism evidence="16 17">
    <name type="scientific">Podarcis muralis</name>
    <name type="common">Wall lizard</name>
    <name type="synonym">Lacerta muralis</name>
    <dbReference type="NCBI Taxonomy" id="64176"/>
    <lineage>
        <taxon>Eukaryota</taxon>
        <taxon>Metazoa</taxon>
        <taxon>Chordata</taxon>
        <taxon>Craniata</taxon>
        <taxon>Vertebrata</taxon>
        <taxon>Euteleostomi</taxon>
        <taxon>Lepidosauria</taxon>
        <taxon>Squamata</taxon>
        <taxon>Bifurcata</taxon>
        <taxon>Unidentata</taxon>
        <taxon>Episquamata</taxon>
        <taxon>Laterata</taxon>
        <taxon>Lacertibaenia</taxon>
        <taxon>Lacertidae</taxon>
        <taxon>Podarcis</taxon>
    </lineage>
</organism>
<reference evidence="16" key="2">
    <citation type="submission" date="2025-08" db="UniProtKB">
        <authorList>
            <consortium name="Ensembl"/>
        </authorList>
    </citation>
    <scope>IDENTIFICATION</scope>
</reference>
<dbReference type="InterPro" id="IPR040447">
    <property type="entry name" value="RRM_Rrp7"/>
</dbReference>
<dbReference type="GO" id="GO:0003723">
    <property type="term" value="F:RNA binding"/>
    <property type="evidence" value="ECO:0007669"/>
    <property type="project" value="UniProtKB-KW"/>
</dbReference>
<evidence type="ECO:0000256" key="6">
    <source>
        <dbReference type="ARBA" id="ARBA00022553"/>
    </source>
</evidence>
<evidence type="ECO:0000256" key="14">
    <source>
        <dbReference type="SAM" id="Coils"/>
    </source>
</evidence>
<proteinExistence type="inferred from homology"/>
<keyword evidence="17" id="KW-1185">Reference proteome</keyword>